<evidence type="ECO:0000256" key="4">
    <source>
        <dbReference type="ARBA" id="ARBA00023163"/>
    </source>
</evidence>
<evidence type="ECO:0000256" key="2">
    <source>
        <dbReference type="ARBA" id="ARBA00023015"/>
    </source>
</evidence>
<keyword evidence="2" id="KW-0805">Transcription regulation</keyword>
<dbReference type="CDD" id="cd06124">
    <property type="entry name" value="cupin_NimR-like_N"/>
    <property type="match status" value="1"/>
</dbReference>
<sequence length="274" mass="29871">MPSSKNVVSSPEDFDSDLFAQAAIALNVAPDLNDSGARPHDHRKGQLILSLHGAVSCEVQNALWLVPPQHAVWIPGGTPHSCRVTENARTCFLFVEPGAAAMPEECCTVAITPLVREMILHLAEQEPAYHSEGKTARLVAVLLEQLSDAPLKELHLPISAHPKIKQIADTLFADPGDRTTLREWATRLATSERTLARLVESTTGLSFGRWRQQLHLMIALSHLAEGVSVQRVAGILGYDSVNAFITMFKKALGKPPTQYFSSLLYEGGRVQAQG</sequence>
<evidence type="ECO:0000256" key="1">
    <source>
        <dbReference type="ARBA" id="ARBA00022491"/>
    </source>
</evidence>
<dbReference type="FunFam" id="1.10.10.60:FF:000132">
    <property type="entry name" value="AraC family transcriptional regulator"/>
    <property type="match status" value="1"/>
</dbReference>
<dbReference type="PANTHER" id="PTHR11019:SF199">
    <property type="entry name" value="HTH-TYPE TRANSCRIPTIONAL REGULATOR NIMR"/>
    <property type="match status" value="1"/>
</dbReference>
<evidence type="ECO:0000313" key="6">
    <source>
        <dbReference type="EMBL" id="SHM80719.1"/>
    </source>
</evidence>
<dbReference type="InterPro" id="IPR003313">
    <property type="entry name" value="AraC-bd"/>
</dbReference>
<dbReference type="InterPro" id="IPR011051">
    <property type="entry name" value="RmlC_Cupin_sf"/>
</dbReference>
<evidence type="ECO:0000313" key="7">
    <source>
        <dbReference type="Proteomes" id="UP000183983"/>
    </source>
</evidence>
<dbReference type="SUPFAM" id="SSF46689">
    <property type="entry name" value="Homeodomain-like"/>
    <property type="match status" value="1"/>
</dbReference>
<dbReference type="RefSeq" id="WP_073163740.1">
    <property type="nucleotide sequence ID" value="NZ_FRDA01000003.1"/>
</dbReference>
<dbReference type="AlphaFoldDB" id="A0A1M7LR39"/>
<dbReference type="SUPFAM" id="SSF51182">
    <property type="entry name" value="RmlC-like cupins"/>
    <property type="match status" value="1"/>
</dbReference>
<dbReference type="Pfam" id="PF02311">
    <property type="entry name" value="AraC_binding"/>
    <property type="match status" value="1"/>
</dbReference>
<proteinExistence type="predicted"/>
<dbReference type="InterPro" id="IPR014710">
    <property type="entry name" value="RmlC-like_jellyroll"/>
</dbReference>
<organism evidence="6 7">
    <name type="scientific">Pseudomonas asturiensis</name>
    <dbReference type="NCBI Taxonomy" id="1190415"/>
    <lineage>
        <taxon>Bacteria</taxon>
        <taxon>Pseudomonadati</taxon>
        <taxon>Pseudomonadota</taxon>
        <taxon>Gammaproteobacteria</taxon>
        <taxon>Pseudomonadales</taxon>
        <taxon>Pseudomonadaceae</taxon>
        <taxon>Pseudomonas</taxon>
    </lineage>
</organism>
<name>A0A1M7LR39_9PSED</name>
<reference evidence="6 7" key="1">
    <citation type="submission" date="2016-11" db="EMBL/GenBank/DDBJ databases">
        <authorList>
            <person name="Jaros S."/>
            <person name="Januszkiewicz K."/>
            <person name="Wedrychowicz H."/>
        </authorList>
    </citation>
    <scope>NUCLEOTIDE SEQUENCE [LARGE SCALE GENOMIC DNA]</scope>
    <source>
        <strain evidence="6 7">LMG 26898</strain>
    </source>
</reference>
<dbReference type="PROSITE" id="PS01124">
    <property type="entry name" value="HTH_ARAC_FAMILY_2"/>
    <property type="match status" value="1"/>
</dbReference>
<keyword evidence="4" id="KW-0804">Transcription</keyword>
<keyword evidence="3 6" id="KW-0238">DNA-binding</keyword>
<keyword evidence="1" id="KW-0678">Repressor</keyword>
<dbReference type="GO" id="GO:0043565">
    <property type="term" value="F:sequence-specific DNA binding"/>
    <property type="evidence" value="ECO:0007669"/>
    <property type="project" value="InterPro"/>
</dbReference>
<dbReference type="Proteomes" id="UP000183983">
    <property type="component" value="Unassembled WGS sequence"/>
</dbReference>
<evidence type="ECO:0000259" key="5">
    <source>
        <dbReference type="PROSITE" id="PS01124"/>
    </source>
</evidence>
<dbReference type="STRING" id="1190415.SAMN05216593_103261"/>
<dbReference type="Gene3D" id="1.10.10.60">
    <property type="entry name" value="Homeodomain-like"/>
    <property type="match status" value="1"/>
</dbReference>
<dbReference type="Pfam" id="PF12833">
    <property type="entry name" value="HTH_18"/>
    <property type="match status" value="1"/>
</dbReference>
<dbReference type="SMART" id="SM00342">
    <property type="entry name" value="HTH_ARAC"/>
    <property type="match status" value="1"/>
</dbReference>
<dbReference type="GO" id="GO:0003700">
    <property type="term" value="F:DNA-binding transcription factor activity"/>
    <property type="evidence" value="ECO:0007669"/>
    <property type="project" value="InterPro"/>
</dbReference>
<feature type="domain" description="HTH araC/xylS-type" evidence="5">
    <location>
        <begin position="165"/>
        <end position="262"/>
    </location>
</feature>
<dbReference type="PANTHER" id="PTHR11019">
    <property type="entry name" value="HTH-TYPE TRANSCRIPTIONAL REGULATOR NIMR"/>
    <property type="match status" value="1"/>
</dbReference>
<dbReference type="OrthoDB" id="9804543at2"/>
<dbReference type="InterPro" id="IPR018060">
    <property type="entry name" value="HTH_AraC"/>
</dbReference>
<protein>
    <submittedName>
        <fullName evidence="6">AraC-type DNA-binding protein</fullName>
    </submittedName>
</protein>
<gene>
    <name evidence="6" type="ORF">SAMN05216593_103261</name>
</gene>
<dbReference type="Gene3D" id="2.60.120.10">
    <property type="entry name" value="Jelly Rolls"/>
    <property type="match status" value="1"/>
</dbReference>
<accession>A0A1M7LR39</accession>
<dbReference type="EMBL" id="FRDA01000003">
    <property type="protein sequence ID" value="SHM80719.1"/>
    <property type="molecule type" value="Genomic_DNA"/>
</dbReference>
<evidence type="ECO:0000256" key="3">
    <source>
        <dbReference type="ARBA" id="ARBA00023125"/>
    </source>
</evidence>
<dbReference type="InterPro" id="IPR009057">
    <property type="entry name" value="Homeodomain-like_sf"/>
</dbReference>